<evidence type="ECO:0000313" key="1">
    <source>
        <dbReference type="EMBL" id="THU46748.1"/>
    </source>
</evidence>
<sequence>MNKEIGTPSLGSEVSFRWFPSLPSKSPLTKQALKEMFREYGSSKRNTCFISLLFMGFQHCRRSRRITMPTRLEGMRCLSSDPLQKIPFGIYRIANNFSQFRESFINCNGNSTLIMPCWNAWAKLSGKVHSILVILIDD</sequence>
<evidence type="ECO:0000313" key="2">
    <source>
        <dbReference type="Proteomes" id="UP000317650"/>
    </source>
</evidence>
<proteinExistence type="predicted"/>
<gene>
    <name evidence="1" type="ORF">C4D60_Mb09t08160</name>
</gene>
<organism evidence="1 2">
    <name type="scientific">Musa balbisiana</name>
    <name type="common">Banana</name>
    <dbReference type="NCBI Taxonomy" id="52838"/>
    <lineage>
        <taxon>Eukaryota</taxon>
        <taxon>Viridiplantae</taxon>
        <taxon>Streptophyta</taxon>
        <taxon>Embryophyta</taxon>
        <taxon>Tracheophyta</taxon>
        <taxon>Spermatophyta</taxon>
        <taxon>Magnoliopsida</taxon>
        <taxon>Liliopsida</taxon>
        <taxon>Zingiberales</taxon>
        <taxon>Musaceae</taxon>
        <taxon>Musa</taxon>
    </lineage>
</organism>
<comment type="caution">
    <text evidence="1">The sequence shown here is derived from an EMBL/GenBank/DDBJ whole genome shotgun (WGS) entry which is preliminary data.</text>
</comment>
<dbReference type="AlphaFoldDB" id="A0A4S8IEU7"/>
<name>A0A4S8IEU7_MUSBA</name>
<accession>A0A4S8IEU7</accession>
<keyword evidence="2" id="KW-1185">Reference proteome</keyword>
<protein>
    <submittedName>
        <fullName evidence="1">Uncharacterized protein</fullName>
    </submittedName>
</protein>
<reference evidence="1 2" key="1">
    <citation type="journal article" date="2019" name="Nat. Plants">
        <title>Genome sequencing of Musa balbisiana reveals subgenome evolution and function divergence in polyploid bananas.</title>
        <authorList>
            <person name="Yao X."/>
        </authorList>
    </citation>
    <scope>NUCLEOTIDE SEQUENCE [LARGE SCALE GENOMIC DNA]</scope>
    <source>
        <strain evidence="2">cv. DH-PKW</strain>
        <tissue evidence="1">Leaves</tissue>
    </source>
</reference>
<dbReference type="Proteomes" id="UP000317650">
    <property type="component" value="Chromosome 9"/>
</dbReference>
<dbReference type="EMBL" id="PYDT01000010">
    <property type="protein sequence ID" value="THU46748.1"/>
    <property type="molecule type" value="Genomic_DNA"/>
</dbReference>